<evidence type="ECO:0000313" key="6">
    <source>
        <dbReference type="EMBL" id="KAJ4845592.1"/>
    </source>
</evidence>
<evidence type="ECO:0000256" key="4">
    <source>
        <dbReference type="PROSITE-ProRule" id="PRU00175"/>
    </source>
</evidence>
<dbReference type="InterPro" id="IPR001841">
    <property type="entry name" value="Znf_RING"/>
</dbReference>
<evidence type="ECO:0000256" key="2">
    <source>
        <dbReference type="ARBA" id="ARBA00022771"/>
    </source>
</evidence>
<evidence type="ECO:0000259" key="5">
    <source>
        <dbReference type="PROSITE" id="PS50089"/>
    </source>
</evidence>
<dbReference type="AlphaFoldDB" id="A0A9Q0G9A3"/>
<name>A0A9Q0G9A3_9ROSI</name>
<dbReference type="PANTHER" id="PTHR45931">
    <property type="entry name" value="SI:CH211-59O9.10"/>
    <property type="match status" value="1"/>
</dbReference>
<dbReference type="EMBL" id="JAKUCV010001628">
    <property type="protein sequence ID" value="KAJ4845592.1"/>
    <property type="molecule type" value="Genomic_DNA"/>
</dbReference>
<dbReference type="CDD" id="cd16454">
    <property type="entry name" value="RING-H2_PA-TM-RING"/>
    <property type="match status" value="1"/>
</dbReference>
<dbReference type="GO" id="GO:0061630">
    <property type="term" value="F:ubiquitin protein ligase activity"/>
    <property type="evidence" value="ECO:0007669"/>
    <property type="project" value="TreeGrafter"/>
</dbReference>
<dbReference type="PANTHER" id="PTHR45931:SF3">
    <property type="entry name" value="RING ZINC FINGER-CONTAINING PROTEIN"/>
    <property type="match status" value="1"/>
</dbReference>
<proteinExistence type="predicted"/>
<organism evidence="6 7">
    <name type="scientific">Turnera subulata</name>
    <dbReference type="NCBI Taxonomy" id="218843"/>
    <lineage>
        <taxon>Eukaryota</taxon>
        <taxon>Viridiplantae</taxon>
        <taxon>Streptophyta</taxon>
        <taxon>Embryophyta</taxon>
        <taxon>Tracheophyta</taxon>
        <taxon>Spermatophyta</taxon>
        <taxon>Magnoliopsida</taxon>
        <taxon>eudicotyledons</taxon>
        <taxon>Gunneridae</taxon>
        <taxon>Pentapetalae</taxon>
        <taxon>rosids</taxon>
        <taxon>fabids</taxon>
        <taxon>Malpighiales</taxon>
        <taxon>Passifloraceae</taxon>
        <taxon>Turnera</taxon>
    </lineage>
</organism>
<dbReference type="Pfam" id="PF13639">
    <property type="entry name" value="zf-RING_2"/>
    <property type="match status" value="1"/>
</dbReference>
<dbReference type="InterPro" id="IPR051834">
    <property type="entry name" value="RING_finger_E3_ligase"/>
</dbReference>
<dbReference type="Gene3D" id="3.30.40.10">
    <property type="entry name" value="Zinc/RING finger domain, C3HC4 (zinc finger)"/>
    <property type="match status" value="1"/>
</dbReference>
<dbReference type="PROSITE" id="PS50089">
    <property type="entry name" value="ZF_RING_2"/>
    <property type="match status" value="1"/>
</dbReference>
<evidence type="ECO:0000256" key="1">
    <source>
        <dbReference type="ARBA" id="ARBA00022723"/>
    </source>
</evidence>
<dbReference type="SMART" id="SM00184">
    <property type="entry name" value="RING"/>
    <property type="match status" value="1"/>
</dbReference>
<evidence type="ECO:0000256" key="3">
    <source>
        <dbReference type="ARBA" id="ARBA00022833"/>
    </source>
</evidence>
<dbReference type="SUPFAM" id="SSF57850">
    <property type="entry name" value="RING/U-box"/>
    <property type="match status" value="1"/>
</dbReference>
<dbReference type="GO" id="GO:0008270">
    <property type="term" value="F:zinc ion binding"/>
    <property type="evidence" value="ECO:0007669"/>
    <property type="project" value="UniProtKB-KW"/>
</dbReference>
<evidence type="ECO:0000313" key="7">
    <source>
        <dbReference type="Proteomes" id="UP001141552"/>
    </source>
</evidence>
<gene>
    <name evidence="6" type="ORF">Tsubulata_033407</name>
</gene>
<protein>
    <recommendedName>
        <fullName evidence="5">RING-type domain-containing protein</fullName>
    </recommendedName>
</protein>
<reference evidence="6" key="2">
    <citation type="journal article" date="2023" name="Plants (Basel)">
        <title>Annotation of the Turnera subulata (Passifloraceae) Draft Genome Reveals the S-Locus Evolved after the Divergence of Turneroideae from Passifloroideae in a Stepwise Manner.</title>
        <authorList>
            <person name="Henning P.M."/>
            <person name="Roalson E.H."/>
            <person name="Mir W."/>
            <person name="McCubbin A.G."/>
            <person name="Shore J.S."/>
        </authorList>
    </citation>
    <scope>NUCLEOTIDE SEQUENCE</scope>
    <source>
        <strain evidence="6">F60SS</strain>
    </source>
</reference>
<comment type="caution">
    <text evidence="6">The sequence shown here is derived from an EMBL/GenBank/DDBJ whole genome shotgun (WGS) entry which is preliminary data.</text>
</comment>
<dbReference type="OrthoDB" id="4348522at2759"/>
<reference evidence="6" key="1">
    <citation type="submission" date="2022-02" db="EMBL/GenBank/DDBJ databases">
        <authorList>
            <person name="Henning P.M."/>
            <person name="McCubbin A.G."/>
            <person name="Shore J.S."/>
        </authorList>
    </citation>
    <scope>NUCLEOTIDE SEQUENCE</scope>
    <source>
        <strain evidence="6">F60SS</strain>
        <tissue evidence="6">Leaves</tissue>
    </source>
</reference>
<accession>A0A9Q0G9A3</accession>
<dbReference type="Proteomes" id="UP001141552">
    <property type="component" value="Unassembled WGS sequence"/>
</dbReference>
<keyword evidence="2 4" id="KW-0863">Zinc-finger</keyword>
<dbReference type="GO" id="GO:0005634">
    <property type="term" value="C:nucleus"/>
    <property type="evidence" value="ECO:0007669"/>
    <property type="project" value="TreeGrafter"/>
</dbReference>
<sequence>MKKELKDRFKEQSFKFERNSLTLDDVSRMISEVNIPFPLERLHWRENPKKDGTPLANQDDAIRCIMDLASRAEAGWVSKQELIMFVFITEETILPDNEYEAMVNARRVEELYRSINATFSYWMSQQPRTGRSSAALRRELERMCSEHLRELYDRTGHNSMEAIVENAIRESMEGARSAPRPTPAAKSSIESLEEVMLDGQDSARPCAICFENMEIGSKVPMMPCSHKFHKACIVSWLNRSNICPLCRHKLA</sequence>
<dbReference type="GO" id="GO:0006511">
    <property type="term" value="P:ubiquitin-dependent protein catabolic process"/>
    <property type="evidence" value="ECO:0007669"/>
    <property type="project" value="TreeGrafter"/>
</dbReference>
<keyword evidence="1" id="KW-0479">Metal-binding</keyword>
<keyword evidence="7" id="KW-1185">Reference proteome</keyword>
<dbReference type="InterPro" id="IPR013083">
    <property type="entry name" value="Znf_RING/FYVE/PHD"/>
</dbReference>
<feature type="domain" description="RING-type" evidence="5">
    <location>
        <begin position="206"/>
        <end position="247"/>
    </location>
</feature>
<keyword evidence="3" id="KW-0862">Zinc</keyword>